<dbReference type="PANTHER" id="PTHR15107">
    <property type="entry name" value="RETINOBLASTOMA BINDING PROTEIN 8"/>
    <property type="match status" value="1"/>
</dbReference>
<feature type="compositionally biased region" description="Basic and acidic residues" evidence="5">
    <location>
        <begin position="566"/>
        <end position="577"/>
    </location>
</feature>
<name>A0A7J7E2B2_TRIWF</name>
<feature type="coiled-coil region" evidence="4">
    <location>
        <begin position="337"/>
        <end position="378"/>
    </location>
</feature>
<evidence type="ECO:0000256" key="4">
    <source>
        <dbReference type="SAM" id="Coils"/>
    </source>
</evidence>
<dbReference type="InParanoid" id="A0A7J7E2B2"/>
<dbReference type="PANTHER" id="PTHR15107:SF0">
    <property type="entry name" value="DNA ENDONUCLEASE ACTIVATOR CTP1 C-TERMINAL DOMAIN-CONTAINING PROTEIN"/>
    <property type="match status" value="1"/>
</dbReference>
<evidence type="ECO:0000256" key="5">
    <source>
        <dbReference type="SAM" id="MobiDB-lite"/>
    </source>
</evidence>
<dbReference type="GO" id="GO:0005634">
    <property type="term" value="C:nucleus"/>
    <property type="evidence" value="ECO:0007669"/>
    <property type="project" value="UniProtKB-SubCell"/>
</dbReference>
<accession>A0A7J7E2B2</accession>
<feature type="domain" description="DNA endonuclease activator Ctp1 C-terminal" evidence="6">
    <location>
        <begin position="769"/>
        <end position="807"/>
    </location>
</feature>
<feature type="region of interest" description="Disordered" evidence="5">
    <location>
        <begin position="615"/>
        <end position="670"/>
    </location>
</feature>
<feature type="region of interest" description="Disordered" evidence="5">
    <location>
        <begin position="764"/>
        <end position="783"/>
    </location>
</feature>
<dbReference type="InterPro" id="IPR033316">
    <property type="entry name" value="RBBP8-like"/>
</dbReference>
<dbReference type="FunCoup" id="A0A7J7E2B2">
    <property type="interactions" value="40"/>
</dbReference>
<comment type="caution">
    <text evidence="7">The sequence shown here is derived from an EMBL/GenBank/DDBJ whole genome shotgun (WGS) entry which is preliminary data.</text>
</comment>
<protein>
    <submittedName>
        <fullName evidence="7">Gamma response1 putative isoform 1</fullName>
    </submittedName>
</protein>
<reference evidence="7 8" key="1">
    <citation type="journal article" date="2020" name="Nat. Commun.">
        <title>Genome of Tripterygium wilfordii and identification of cytochrome P450 involved in triptolide biosynthesis.</title>
        <authorList>
            <person name="Tu L."/>
            <person name="Su P."/>
            <person name="Zhang Z."/>
            <person name="Gao L."/>
            <person name="Wang J."/>
            <person name="Hu T."/>
            <person name="Zhou J."/>
            <person name="Zhang Y."/>
            <person name="Zhao Y."/>
            <person name="Liu Y."/>
            <person name="Song Y."/>
            <person name="Tong Y."/>
            <person name="Lu Y."/>
            <person name="Yang J."/>
            <person name="Xu C."/>
            <person name="Jia M."/>
            <person name="Peters R.J."/>
            <person name="Huang L."/>
            <person name="Gao W."/>
        </authorList>
    </citation>
    <scope>NUCLEOTIDE SEQUENCE [LARGE SCALE GENOMIC DNA]</scope>
    <source>
        <strain evidence="8">cv. XIE 37</strain>
        <tissue evidence="7">Leaf</tissue>
    </source>
</reference>
<keyword evidence="2" id="KW-0227">DNA damage</keyword>
<feature type="compositionally biased region" description="Polar residues" evidence="5">
    <location>
        <begin position="647"/>
        <end position="656"/>
    </location>
</feature>
<evidence type="ECO:0000256" key="3">
    <source>
        <dbReference type="ARBA" id="ARBA00023242"/>
    </source>
</evidence>
<dbReference type="GO" id="GO:0010792">
    <property type="term" value="P:DNA double-strand break processing involved in repair via single-strand annealing"/>
    <property type="evidence" value="ECO:0007669"/>
    <property type="project" value="TreeGrafter"/>
</dbReference>
<feature type="region of interest" description="Disordered" evidence="5">
    <location>
        <begin position="555"/>
        <end position="581"/>
    </location>
</feature>
<dbReference type="Pfam" id="PF08573">
    <property type="entry name" value="SAE2"/>
    <property type="match status" value="1"/>
</dbReference>
<feature type="compositionally biased region" description="Polar residues" evidence="5">
    <location>
        <begin position="615"/>
        <end position="627"/>
    </location>
</feature>
<proteinExistence type="predicted"/>
<dbReference type="InterPro" id="IPR013882">
    <property type="entry name" value="Ctp1_C"/>
</dbReference>
<dbReference type="EMBL" id="JAAARO010000001">
    <property type="protein sequence ID" value="KAF5752673.1"/>
    <property type="molecule type" value="Genomic_DNA"/>
</dbReference>
<keyword evidence="4" id="KW-0175">Coiled coil</keyword>
<comment type="subcellular location">
    <subcellularLocation>
        <location evidence="1">Nucleus</location>
    </subcellularLocation>
</comment>
<dbReference type="AlphaFoldDB" id="A0A7J7E2B2"/>
<dbReference type="Proteomes" id="UP000593562">
    <property type="component" value="Unassembled WGS sequence"/>
</dbReference>
<evidence type="ECO:0000256" key="1">
    <source>
        <dbReference type="ARBA" id="ARBA00004123"/>
    </source>
</evidence>
<keyword evidence="3" id="KW-0539">Nucleus</keyword>
<dbReference type="GO" id="GO:0003684">
    <property type="term" value="F:damaged DNA binding"/>
    <property type="evidence" value="ECO:0007669"/>
    <property type="project" value="TreeGrafter"/>
</dbReference>
<feature type="coiled-coil region" evidence="4">
    <location>
        <begin position="463"/>
        <end position="539"/>
    </location>
</feature>
<feature type="coiled-coil region" evidence="4">
    <location>
        <begin position="250"/>
        <end position="308"/>
    </location>
</feature>
<feature type="region of interest" description="Disordered" evidence="5">
    <location>
        <begin position="1"/>
        <end position="22"/>
    </location>
</feature>
<organism evidence="7 8">
    <name type="scientific">Tripterygium wilfordii</name>
    <name type="common">Thunder God vine</name>
    <dbReference type="NCBI Taxonomy" id="458696"/>
    <lineage>
        <taxon>Eukaryota</taxon>
        <taxon>Viridiplantae</taxon>
        <taxon>Streptophyta</taxon>
        <taxon>Embryophyta</taxon>
        <taxon>Tracheophyta</taxon>
        <taxon>Spermatophyta</taxon>
        <taxon>Magnoliopsida</taxon>
        <taxon>eudicotyledons</taxon>
        <taxon>Gunneridae</taxon>
        <taxon>Pentapetalae</taxon>
        <taxon>rosids</taxon>
        <taxon>fabids</taxon>
        <taxon>Celastrales</taxon>
        <taxon>Celastraceae</taxon>
        <taxon>Tripterygium</taxon>
    </lineage>
</organism>
<keyword evidence="8" id="KW-1185">Reference proteome</keyword>
<evidence type="ECO:0000313" key="7">
    <source>
        <dbReference type="EMBL" id="KAF5752673.1"/>
    </source>
</evidence>
<evidence type="ECO:0000313" key="8">
    <source>
        <dbReference type="Proteomes" id="UP000593562"/>
    </source>
</evidence>
<feature type="compositionally biased region" description="Polar residues" evidence="5">
    <location>
        <begin position="1"/>
        <end position="13"/>
    </location>
</feature>
<evidence type="ECO:0000256" key="2">
    <source>
        <dbReference type="ARBA" id="ARBA00022763"/>
    </source>
</evidence>
<gene>
    <name evidence="7" type="ORF">HS088_TW01G00589</name>
</gene>
<sequence>MAFSSTTAGTTPNPVVGQKPPDYPSPLSKLSLVSTALELGFSSESIISLKKSPKQKPNISQSPQHCPVYDKGPMSPLVSVFLGKLLKLIQIGELSNIRRAGGEVLKLERRRQLSRPSTVSLPIEVKSKFRPIRPRLVIDPASISLAFGSSISSDQLDKEAKEMEEHLESSTKFSYHIDNGAKYVSGLSTILVATIQEAKDRISQIEYIFCSQLFPNFQSKSKTLVKIYSEARKAAKDKWKEKERDLLLQIERLHLEKQQAFEEKEALILEKIKTLGDQEQKSNLLMRLKSQQLRIDELENNLYQKSREVDEGMELHNKLVQLVQSKASLVVDKGKQLKKHEEKADVLLIKVRSLEKRVEELKEELMRKTHEVSEGKELKENLLKKIEVQALEIMNNEQLLTDHAREKTLLLTKLNRMEESDGELRRELRKKTEEVQKGGKLLEELLQQVERNGLEIVEKKEVLEECEKDKKLLLVKVNQLEEKVNQLQLSLRETSIEGTKGRDSYEMLLQQMERKASELLAMKKKRRDAVERYKSLKSQYNFLCKKLGCFEEEMHPPKKSGNGSDSLRHHQDAKSSPDIEDEKVNTFAIACGTNKVKNEADDSMEDARGTIPVQTSRFHSPTSTATTAPKCPFSAKSAPITGRKRSASSWRGTRSNKCIDGPDPHDDFLDTPIENLRGNLTKLMKEEDHNIPIQVPGEICPDSSDDETQDMNVGLISQKMQMPVAMDGKRGFKYVEPVRKKAERESLKGVKCKQCKKFYDAVLPNNEGKESNGNNQSSRCEHHDGVSRHRYRYVPPLTPDGFWNIGFDSEM</sequence>
<evidence type="ECO:0000259" key="6">
    <source>
        <dbReference type="Pfam" id="PF08573"/>
    </source>
</evidence>